<comment type="caution">
    <text evidence="9">The sequence shown here is derived from an EMBL/GenBank/DDBJ whole genome shotgun (WGS) entry which is preliminary data.</text>
</comment>
<comment type="caution">
    <text evidence="4">Lacks conserved residue(s) required for the propagation of feature annotation.</text>
</comment>
<comment type="function">
    <text evidence="4">Formation of pseudouridine at positions 38, 39 and 40 in the anticodon stem and loop of transfer RNAs.</text>
</comment>
<evidence type="ECO:0000256" key="6">
    <source>
        <dbReference type="PIRSR" id="PIRSR001430-2"/>
    </source>
</evidence>
<gene>
    <name evidence="4 9" type="primary">truA</name>
    <name evidence="9" type="ORF">E5K04_04760</name>
</gene>
<dbReference type="GO" id="GO:0003723">
    <property type="term" value="F:RNA binding"/>
    <property type="evidence" value="ECO:0007669"/>
    <property type="project" value="InterPro"/>
</dbReference>
<dbReference type="InterPro" id="IPR020095">
    <property type="entry name" value="PsdUridine_synth_TruA_C"/>
</dbReference>
<evidence type="ECO:0000313" key="9">
    <source>
        <dbReference type="EMBL" id="TIC85298.1"/>
    </source>
</evidence>
<dbReference type="RefSeq" id="WP_136551747.1">
    <property type="nucleotide sequence ID" value="NZ_STGJ01000003.1"/>
</dbReference>
<reference evidence="9 10" key="1">
    <citation type="submission" date="2019-04" db="EMBL/GenBank/DDBJ databases">
        <title>Crenobacter sp. nov.</title>
        <authorList>
            <person name="Shi S."/>
        </authorList>
    </citation>
    <scope>NUCLEOTIDE SEQUENCE [LARGE SCALE GENOMIC DNA]</scope>
    <source>
        <strain evidence="9 10">GY 70310</strain>
    </source>
</reference>
<evidence type="ECO:0000256" key="7">
    <source>
        <dbReference type="RuleBase" id="RU003792"/>
    </source>
</evidence>
<name>A0A4T0V1A0_9NEIS</name>
<dbReference type="InterPro" id="IPR001406">
    <property type="entry name" value="PsdUridine_synth_TruA"/>
</dbReference>
<comment type="subunit">
    <text evidence="4">Homodimer.</text>
</comment>
<feature type="active site" description="Nucleophile" evidence="4 5">
    <location>
        <position position="58"/>
    </location>
</feature>
<keyword evidence="10" id="KW-1185">Reference proteome</keyword>
<dbReference type="InterPro" id="IPR020094">
    <property type="entry name" value="TruA/RsuA/RluB/E/F_N"/>
</dbReference>
<evidence type="ECO:0000256" key="3">
    <source>
        <dbReference type="ARBA" id="ARBA00023235"/>
    </source>
</evidence>
<dbReference type="NCBIfam" id="TIGR00071">
    <property type="entry name" value="hisT_truA"/>
    <property type="match status" value="1"/>
</dbReference>
<evidence type="ECO:0000256" key="1">
    <source>
        <dbReference type="ARBA" id="ARBA00009375"/>
    </source>
</evidence>
<dbReference type="InterPro" id="IPR020103">
    <property type="entry name" value="PsdUridine_synth_cat_dom_sf"/>
</dbReference>
<dbReference type="OrthoDB" id="9811823at2"/>
<evidence type="ECO:0000256" key="2">
    <source>
        <dbReference type="ARBA" id="ARBA00022694"/>
    </source>
</evidence>
<dbReference type="Gene3D" id="3.30.70.660">
    <property type="entry name" value="Pseudouridine synthase I, catalytic domain, C-terminal subdomain"/>
    <property type="match status" value="1"/>
</dbReference>
<evidence type="ECO:0000259" key="8">
    <source>
        <dbReference type="Pfam" id="PF01416"/>
    </source>
</evidence>
<evidence type="ECO:0000256" key="5">
    <source>
        <dbReference type="PIRSR" id="PIRSR001430-1"/>
    </source>
</evidence>
<evidence type="ECO:0000313" key="10">
    <source>
        <dbReference type="Proteomes" id="UP000308891"/>
    </source>
</evidence>
<dbReference type="SUPFAM" id="SSF55120">
    <property type="entry name" value="Pseudouridine synthase"/>
    <property type="match status" value="1"/>
</dbReference>
<dbReference type="GO" id="GO:0160147">
    <property type="term" value="F:tRNA pseudouridine(38-40) synthase activity"/>
    <property type="evidence" value="ECO:0007669"/>
    <property type="project" value="UniProtKB-EC"/>
</dbReference>
<evidence type="ECO:0000256" key="4">
    <source>
        <dbReference type="HAMAP-Rule" id="MF_00171"/>
    </source>
</evidence>
<dbReference type="Gene3D" id="3.30.70.580">
    <property type="entry name" value="Pseudouridine synthase I, catalytic domain, N-terminal subdomain"/>
    <property type="match status" value="1"/>
</dbReference>
<dbReference type="InterPro" id="IPR020097">
    <property type="entry name" value="PsdUridine_synth_TruA_a/b_dom"/>
</dbReference>
<dbReference type="PANTHER" id="PTHR11142">
    <property type="entry name" value="PSEUDOURIDYLATE SYNTHASE"/>
    <property type="match status" value="1"/>
</dbReference>
<dbReference type="PANTHER" id="PTHR11142:SF0">
    <property type="entry name" value="TRNA PSEUDOURIDINE SYNTHASE-LIKE 1"/>
    <property type="match status" value="1"/>
</dbReference>
<dbReference type="Pfam" id="PF01416">
    <property type="entry name" value="PseudoU_synth_1"/>
    <property type="match status" value="2"/>
</dbReference>
<proteinExistence type="inferred from homology"/>
<dbReference type="EC" id="5.4.99.12" evidence="4"/>
<dbReference type="GO" id="GO:0031119">
    <property type="term" value="P:tRNA pseudouridine synthesis"/>
    <property type="evidence" value="ECO:0007669"/>
    <property type="project" value="UniProtKB-UniRule"/>
</dbReference>
<feature type="binding site" evidence="4 6">
    <location>
        <position position="116"/>
    </location>
    <ligand>
        <name>substrate</name>
    </ligand>
</feature>
<keyword evidence="2 4" id="KW-0819">tRNA processing</keyword>
<sequence>MDDRKVGVRIALGVEYDGRAFSGWQSQPDGNTVQDALNRALSVIAHEPVVCAAAGRTDAGVHAAMQVAHFDTTARRPLSAWVRGVNAHLPPEVAVVWAREVGDDFHARFSAFSRSYSYFLLNHPVRPSLLAGKVGWYHAPLDAGAMREAAAFLLGRHDFSSFRAAECQAKSPEKHLQRFDVDEQDGLIRFDLTADAFLHHMVRNLVGALVYAGSGRLSLDGLAELLARRERRYAPPTFMPDGLYLTGVGYPETFGLPSCAQPARLALWR</sequence>
<dbReference type="EMBL" id="STGJ01000003">
    <property type="protein sequence ID" value="TIC85298.1"/>
    <property type="molecule type" value="Genomic_DNA"/>
</dbReference>
<feature type="domain" description="Pseudouridine synthase I TruA alpha/beta" evidence="8">
    <location>
        <begin position="149"/>
        <end position="251"/>
    </location>
</feature>
<keyword evidence="3 4" id="KW-0413">Isomerase</keyword>
<dbReference type="FunFam" id="3.30.70.580:FF:000001">
    <property type="entry name" value="tRNA pseudouridine synthase A"/>
    <property type="match status" value="1"/>
</dbReference>
<dbReference type="AlphaFoldDB" id="A0A4T0V1A0"/>
<comment type="catalytic activity">
    <reaction evidence="4 7">
        <text>uridine(38/39/40) in tRNA = pseudouridine(38/39/40) in tRNA</text>
        <dbReference type="Rhea" id="RHEA:22376"/>
        <dbReference type="Rhea" id="RHEA-COMP:10085"/>
        <dbReference type="Rhea" id="RHEA-COMP:10087"/>
        <dbReference type="ChEBI" id="CHEBI:65314"/>
        <dbReference type="ChEBI" id="CHEBI:65315"/>
        <dbReference type="EC" id="5.4.99.12"/>
    </reaction>
</comment>
<dbReference type="PIRSF" id="PIRSF001430">
    <property type="entry name" value="tRNA_psdUrid_synth"/>
    <property type="match status" value="1"/>
</dbReference>
<dbReference type="Proteomes" id="UP000308891">
    <property type="component" value="Unassembled WGS sequence"/>
</dbReference>
<organism evidence="9 10">
    <name type="scientific">Crenobacter intestini</name>
    <dbReference type="NCBI Taxonomy" id="2563443"/>
    <lineage>
        <taxon>Bacteria</taxon>
        <taxon>Pseudomonadati</taxon>
        <taxon>Pseudomonadota</taxon>
        <taxon>Betaproteobacteria</taxon>
        <taxon>Neisseriales</taxon>
        <taxon>Neisseriaceae</taxon>
        <taxon>Crenobacter</taxon>
    </lineage>
</organism>
<comment type="similarity">
    <text evidence="1 4 7">Belongs to the tRNA pseudouridine synthase TruA family.</text>
</comment>
<accession>A0A4T0V1A0</accession>
<feature type="domain" description="Pseudouridine synthase I TruA alpha/beta" evidence="8">
    <location>
        <begin position="15"/>
        <end position="109"/>
    </location>
</feature>
<dbReference type="CDD" id="cd02570">
    <property type="entry name" value="PseudoU_synth_EcTruA"/>
    <property type="match status" value="1"/>
</dbReference>
<protein>
    <recommendedName>
        <fullName evidence="4">tRNA pseudouridine synthase A</fullName>
        <ecNumber evidence="4">5.4.99.12</ecNumber>
    </recommendedName>
    <alternativeName>
        <fullName evidence="4">tRNA pseudouridine(38-40) synthase</fullName>
    </alternativeName>
    <alternativeName>
        <fullName evidence="4">tRNA pseudouridylate synthase I</fullName>
    </alternativeName>
    <alternativeName>
        <fullName evidence="4">tRNA-uridine isomerase I</fullName>
    </alternativeName>
</protein>
<dbReference type="HAMAP" id="MF_00171">
    <property type="entry name" value="TruA"/>
    <property type="match status" value="1"/>
</dbReference>